<dbReference type="PANTHER" id="PTHR43133:SF51">
    <property type="entry name" value="RNA POLYMERASE SIGMA FACTOR"/>
    <property type="match status" value="1"/>
</dbReference>
<evidence type="ECO:0000256" key="1">
    <source>
        <dbReference type="ARBA" id="ARBA00010641"/>
    </source>
</evidence>
<feature type="domain" description="RNA polymerase sigma factor 70 region 4 type 2" evidence="6">
    <location>
        <begin position="106"/>
        <end position="158"/>
    </location>
</feature>
<feature type="domain" description="RNA polymerase sigma-70 region 2" evidence="5">
    <location>
        <begin position="12"/>
        <end position="78"/>
    </location>
</feature>
<reference evidence="7 8" key="1">
    <citation type="submission" date="2020-02" db="EMBL/GenBank/DDBJ databases">
        <title>Albibacoteraceae fam. nov., the first described family within the subdivision 4 Verrucomicrobia.</title>
        <authorList>
            <person name="Xi F."/>
        </authorList>
    </citation>
    <scope>NUCLEOTIDE SEQUENCE [LARGE SCALE GENOMIC DNA]</scope>
    <source>
        <strain evidence="7 8">CK1056</strain>
    </source>
</reference>
<dbReference type="Proteomes" id="UP000478417">
    <property type="component" value="Unassembled WGS sequence"/>
</dbReference>
<evidence type="ECO:0000256" key="3">
    <source>
        <dbReference type="ARBA" id="ARBA00023082"/>
    </source>
</evidence>
<keyword evidence="3" id="KW-0731">Sigma factor</keyword>
<dbReference type="GO" id="GO:0016987">
    <property type="term" value="F:sigma factor activity"/>
    <property type="evidence" value="ECO:0007669"/>
    <property type="project" value="UniProtKB-KW"/>
</dbReference>
<organism evidence="7 8">
    <name type="scientific">Oceanipulchritudo coccoides</name>
    <dbReference type="NCBI Taxonomy" id="2706888"/>
    <lineage>
        <taxon>Bacteria</taxon>
        <taxon>Pseudomonadati</taxon>
        <taxon>Verrucomicrobiota</taxon>
        <taxon>Opitutia</taxon>
        <taxon>Puniceicoccales</taxon>
        <taxon>Oceanipulchritudinaceae</taxon>
        <taxon>Oceanipulchritudo</taxon>
    </lineage>
</organism>
<dbReference type="SUPFAM" id="SSF88659">
    <property type="entry name" value="Sigma3 and sigma4 domains of RNA polymerase sigma factors"/>
    <property type="match status" value="1"/>
</dbReference>
<evidence type="ECO:0000256" key="4">
    <source>
        <dbReference type="ARBA" id="ARBA00023163"/>
    </source>
</evidence>
<dbReference type="InterPro" id="IPR007627">
    <property type="entry name" value="RNA_pol_sigma70_r2"/>
</dbReference>
<dbReference type="Pfam" id="PF08281">
    <property type="entry name" value="Sigma70_r4_2"/>
    <property type="match status" value="1"/>
</dbReference>
<dbReference type="InterPro" id="IPR013324">
    <property type="entry name" value="RNA_pol_sigma_r3/r4-like"/>
</dbReference>
<comment type="caution">
    <text evidence="7">The sequence shown here is derived from an EMBL/GenBank/DDBJ whole genome shotgun (WGS) entry which is preliminary data.</text>
</comment>
<name>A0A6B2M548_9BACT</name>
<keyword evidence="8" id="KW-1185">Reference proteome</keyword>
<evidence type="ECO:0000256" key="2">
    <source>
        <dbReference type="ARBA" id="ARBA00023015"/>
    </source>
</evidence>
<dbReference type="CDD" id="cd06171">
    <property type="entry name" value="Sigma70_r4"/>
    <property type="match status" value="1"/>
</dbReference>
<evidence type="ECO:0000313" key="8">
    <source>
        <dbReference type="Proteomes" id="UP000478417"/>
    </source>
</evidence>
<dbReference type="AlphaFoldDB" id="A0A6B2M548"/>
<dbReference type="Gene3D" id="1.10.1740.10">
    <property type="match status" value="1"/>
</dbReference>
<dbReference type="NCBIfam" id="TIGR02937">
    <property type="entry name" value="sigma70-ECF"/>
    <property type="match status" value="1"/>
</dbReference>
<dbReference type="Gene3D" id="1.10.10.10">
    <property type="entry name" value="Winged helix-like DNA-binding domain superfamily/Winged helix DNA-binding domain"/>
    <property type="match status" value="1"/>
</dbReference>
<dbReference type="InterPro" id="IPR039425">
    <property type="entry name" value="RNA_pol_sigma-70-like"/>
</dbReference>
<dbReference type="InterPro" id="IPR036388">
    <property type="entry name" value="WH-like_DNA-bd_sf"/>
</dbReference>
<accession>A0A6B2M548</accession>
<dbReference type="PANTHER" id="PTHR43133">
    <property type="entry name" value="RNA POLYMERASE ECF-TYPE SIGMA FACTO"/>
    <property type="match status" value="1"/>
</dbReference>
<evidence type="ECO:0000259" key="5">
    <source>
        <dbReference type="Pfam" id="PF04542"/>
    </source>
</evidence>
<dbReference type="EMBL" id="JAAGNX010000002">
    <property type="protein sequence ID" value="NDV62780.1"/>
    <property type="molecule type" value="Genomic_DNA"/>
</dbReference>
<dbReference type="InterPro" id="IPR013249">
    <property type="entry name" value="RNA_pol_sigma70_r4_t2"/>
</dbReference>
<dbReference type="InterPro" id="IPR014284">
    <property type="entry name" value="RNA_pol_sigma-70_dom"/>
</dbReference>
<dbReference type="GO" id="GO:0006352">
    <property type="term" value="P:DNA-templated transcription initiation"/>
    <property type="evidence" value="ECO:0007669"/>
    <property type="project" value="InterPro"/>
</dbReference>
<evidence type="ECO:0000259" key="6">
    <source>
        <dbReference type="Pfam" id="PF08281"/>
    </source>
</evidence>
<dbReference type="InterPro" id="IPR013325">
    <property type="entry name" value="RNA_pol_sigma_r2"/>
</dbReference>
<dbReference type="RefSeq" id="WP_163965273.1">
    <property type="nucleotide sequence ID" value="NZ_JAAGNX010000002.1"/>
</dbReference>
<dbReference type="Pfam" id="PF04542">
    <property type="entry name" value="Sigma70_r2"/>
    <property type="match status" value="1"/>
</dbReference>
<dbReference type="GO" id="GO:0003677">
    <property type="term" value="F:DNA binding"/>
    <property type="evidence" value="ECO:0007669"/>
    <property type="project" value="InterPro"/>
</dbReference>
<keyword evidence="4" id="KW-0804">Transcription</keyword>
<dbReference type="SUPFAM" id="SSF88946">
    <property type="entry name" value="Sigma2 domain of RNA polymerase sigma factors"/>
    <property type="match status" value="1"/>
</dbReference>
<comment type="similarity">
    <text evidence="1">Belongs to the sigma-70 factor family. ECF subfamily.</text>
</comment>
<gene>
    <name evidence="7" type="ORF">G0Q06_09985</name>
</gene>
<protein>
    <submittedName>
        <fullName evidence="7">RNA polymerase sigma factor</fullName>
    </submittedName>
</protein>
<sequence length="168" mass="19695">MPDQADKAFETLVATYYQPLYKFAWSLSKKQEDASDLTQQTFLIWAEKGHTLRDPAKVKSWLFTSLYREFLRQNRRGQKVTAIDQEVLETHHDTDLVSSVRQMEREEAVQALETLDPVYREPLILFYMEDLTYKEIAEVLDIPMGTVMSRLARAKGQLKKFLSEKSRK</sequence>
<proteinExistence type="inferred from homology"/>
<evidence type="ECO:0000313" key="7">
    <source>
        <dbReference type="EMBL" id="NDV62780.1"/>
    </source>
</evidence>
<keyword evidence="2" id="KW-0805">Transcription regulation</keyword>